<name>A0A7S0JII3_9EUKA</name>
<protein>
    <submittedName>
        <fullName evidence="1">Uncharacterized protein</fullName>
    </submittedName>
</protein>
<organism evidence="1">
    <name type="scientific">Calcidiscus leptoporus</name>
    <dbReference type="NCBI Taxonomy" id="127549"/>
    <lineage>
        <taxon>Eukaryota</taxon>
        <taxon>Haptista</taxon>
        <taxon>Haptophyta</taxon>
        <taxon>Prymnesiophyceae</taxon>
        <taxon>Coccolithales</taxon>
        <taxon>Calcidiscaceae</taxon>
        <taxon>Calcidiscus</taxon>
    </lineage>
</organism>
<accession>A0A7S0JII3</accession>
<proteinExistence type="predicted"/>
<reference evidence="1" key="1">
    <citation type="submission" date="2021-01" db="EMBL/GenBank/DDBJ databases">
        <authorList>
            <person name="Corre E."/>
            <person name="Pelletier E."/>
            <person name="Niang G."/>
            <person name="Scheremetjew M."/>
            <person name="Finn R."/>
            <person name="Kale V."/>
            <person name="Holt S."/>
            <person name="Cochrane G."/>
            <person name="Meng A."/>
            <person name="Brown T."/>
            <person name="Cohen L."/>
        </authorList>
    </citation>
    <scope>NUCLEOTIDE SEQUENCE</scope>
    <source>
        <strain evidence="1">RCC1130</strain>
    </source>
</reference>
<dbReference type="EMBL" id="HBER01054996">
    <property type="protein sequence ID" value="CAD8552161.1"/>
    <property type="molecule type" value="Transcribed_RNA"/>
</dbReference>
<sequence length="174" mass="19451">MRAAGADDSGGISFSAFAQLLDTAVEGSTTALGRFAGEVGRAARDMYAESPRRVVETVMRALRHANEPYPFHGAEVAVRYCSPTNKASLLSPQVFAAYLKEPWYEILTAWDELDMDEDEDDVEANLAERWEQLRTSLADIDVLVRVRGDDSWTVVNWKLSRHNGRWLTDALSIN</sequence>
<dbReference type="AlphaFoldDB" id="A0A7S0JII3"/>
<evidence type="ECO:0000313" key="1">
    <source>
        <dbReference type="EMBL" id="CAD8552161.1"/>
    </source>
</evidence>
<gene>
    <name evidence="1" type="ORF">CLEP1334_LOCUS27452</name>
</gene>